<protein>
    <submittedName>
        <fullName evidence="2">Uncharacterized protein</fullName>
    </submittedName>
</protein>
<organism evidence="2 3">
    <name type="scientific">Gigaspora margarita</name>
    <dbReference type="NCBI Taxonomy" id="4874"/>
    <lineage>
        <taxon>Eukaryota</taxon>
        <taxon>Fungi</taxon>
        <taxon>Fungi incertae sedis</taxon>
        <taxon>Mucoromycota</taxon>
        <taxon>Glomeromycotina</taxon>
        <taxon>Glomeromycetes</taxon>
        <taxon>Diversisporales</taxon>
        <taxon>Gigasporaceae</taxon>
        <taxon>Gigaspora</taxon>
    </lineage>
</organism>
<accession>A0A8H4ERM8</accession>
<proteinExistence type="predicted"/>
<dbReference type="EMBL" id="WTPW01000158">
    <property type="protein sequence ID" value="KAF0541048.1"/>
    <property type="molecule type" value="Genomic_DNA"/>
</dbReference>
<evidence type="ECO:0000313" key="3">
    <source>
        <dbReference type="Proteomes" id="UP000439903"/>
    </source>
</evidence>
<keyword evidence="3" id="KW-1185">Reference proteome</keyword>
<evidence type="ECO:0000256" key="1">
    <source>
        <dbReference type="SAM" id="MobiDB-lite"/>
    </source>
</evidence>
<evidence type="ECO:0000313" key="2">
    <source>
        <dbReference type="EMBL" id="KAF0541048.1"/>
    </source>
</evidence>
<gene>
    <name evidence="2" type="ORF">F8M41_005892</name>
</gene>
<sequence length="90" mass="10194">MELTITTQSYHGRKKQQREKEDPKIEAHAQVPKRINRVTISNKKGKEKEMVHLGGKEIKEKTNTCLIEKDITSPRNYFAAQAGGKSSSVL</sequence>
<comment type="caution">
    <text evidence="2">The sequence shown here is derived from an EMBL/GenBank/DDBJ whole genome shotgun (WGS) entry which is preliminary data.</text>
</comment>
<dbReference type="AlphaFoldDB" id="A0A8H4ERM8"/>
<feature type="compositionally biased region" description="Polar residues" evidence="1">
    <location>
        <begin position="1"/>
        <end position="10"/>
    </location>
</feature>
<feature type="compositionally biased region" description="Basic and acidic residues" evidence="1">
    <location>
        <begin position="18"/>
        <end position="27"/>
    </location>
</feature>
<name>A0A8H4ERM8_GIGMA</name>
<reference evidence="2 3" key="1">
    <citation type="journal article" date="2019" name="Environ. Microbiol.">
        <title>At the nexus of three kingdoms: the genome of the mycorrhizal fungus Gigaspora margarita provides insights into plant, endobacterial and fungal interactions.</title>
        <authorList>
            <person name="Venice F."/>
            <person name="Ghignone S."/>
            <person name="Salvioli di Fossalunga A."/>
            <person name="Amselem J."/>
            <person name="Novero M."/>
            <person name="Xianan X."/>
            <person name="Sedzielewska Toro K."/>
            <person name="Morin E."/>
            <person name="Lipzen A."/>
            <person name="Grigoriev I.V."/>
            <person name="Henrissat B."/>
            <person name="Martin F.M."/>
            <person name="Bonfante P."/>
        </authorList>
    </citation>
    <scope>NUCLEOTIDE SEQUENCE [LARGE SCALE GENOMIC DNA]</scope>
    <source>
        <strain evidence="2 3">BEG34</strain>
    </source>
</reference>
<feature type="region of interest" description="Disordered" evidence="1">
    <location>
        <begin position="1"/>
        <end position="28"/>
    </location>
</feature>
<dbReference type="Proteomes" id="UP000439903">
    <property type="component" value="Unassembled WGS sequence"/>
</dbReference>